<keyword evidence="1" id="KW-0479">Metal-binding</keyword>
<dbReference type="SMART" id="SM00440">
    <property type="entry name" value="ZnF_C2C2"/>
    <property type="match status" value="1"/>
</dbReference>
<feature type="domain" description="TFIIS central" evidence="7">
    <location>
        <begin position="6"/>
        <end position="119"/>
    </location>
</feature>
<sequence length="163" mass="18754">MNNPEARAKCQGMIRRVFDAMKDTSPEKAEDLSRRIEEGIFSETTSQQEYFELFKAKYLNLKDEGNAWLGAAVYNADIAVDAFVKMTSEEMKSQELKEFEAGILKQSILDSTVQKQEAETEMFFCTNCRQKKCIYRQLQTRSADEPMTTFVSCVSCGNKWKFC</sequence>
<reference evidence="8 9" key="1">
    <citation type="submission" date="2016-02" db="EMBL/GenBank/DDBJ databases">
        <title>Discovery of a natural microsporidian pathogen with a broad tissue tropism in Caenorhabditis elegans.</title>
        <authorList>
            <person name="Luallen R.J."/>
            <person name="Reinke A.W."/>
            <person name="Tong L."/>
            <person name="Botts M.R."/>
            <person name="Felix M.-A."/>
            <person name="Troemel E.R."/>
        </authorList>
    </citation>
    <scope>NUCLEOTIDE SEQUENCE [LARGE SCALE GENOMIC DNA]</scope>
    <source>
        <strain evidence="8 9">JUm2807</strain>
    </source>
</reference>
<dbReference type="CDD" id="cd13749">
    <property type="entry name" value="Zn-ribbon_TFIIS"/>
    <property type="match status" value="1"/>
</dbReference>
<evidence type="ECO:0000256" key="2">
    <source>
        <dbReference type="ARBA" id="ARBA00022771"/>
    </source>
</evidence>
<evidence type="ECO:0000256" key="4">
    <source>
        <dbReference type="ARBA" id="ARBA00023242"/>
    </source>
</evidence>
<dbReference type="GO" id="GO:0003676">
    <property type="term" value="F:nucleic acid binding"/>
    <property type="evidence" value="ECO:0007669"/>
    <property type="project" value="InterPro"/>
</dbReference>
<dbReference type="Pfam" id="PF01096">
    <property type="entry name" value="Zn_ribbon_TFIIS"/>
    <property type="match status" value="1"/>
</dbReference>
<evidence type="ECO:0000259" key="7">
    <source>
        <dbReference type="PROSITE" id="PS51321"/>
    </source>
</evidence>
<evidence type="ECO:0000256" key="5">
    <source>
        <dbReference type="PROSITE-ProRule" id="PRU00472"/>
    </source>
</evidence>
<dbReference type="InterPro" id="IPR035100">
    <property type="entry name" value="TF_IIS-typ"/>
</dbReference>
<dbReference type="PANTHER" id="PTHR11477">
    <property type="entry name" value="TRANSCRIPTION FACTOR S-II ZINC FINGER DOMAIN-CONTAINING PROTEIN"/>
    <property type="match status" value="1"/>
</dbReference>
<dbReference type="PROSITE" id="PS51133">
    <property type="entry name" value="ZF_TFIIS_2"/>
    <property type="match status" value="1"/>
</dbReference>
<dbReference type="OrthoDB" id="44867at2759"/>
<dbReference type="PANTHER" id="PTHR11477:SF0">
    <property type="entry name" value="IP08861P-RELATED"/>
    <property type="match status" value="1"/>
</dbReference>
<dbReference type="GO" id="GO:0003746">
    <property type="term" value="F:translation elongation factor activity"/>
    <property type="evidence" value="ECO:0007669"/>
    <property type="project" value="UniProtKB-KW"/>
</dbReference>
<dbReference type="Gene3D" id="1.10.472.30">
    <property type="entry name" value="Transcription elongation factor S-II, central domain"/>
    <property type="match status" value="1"/>
</dbReference>
<protein>
    <submittedName>
        <fullName evidence="8">Transcription elongation factor S-II</fullName>
    </submittedName>
</protein>
<evidence type="ECO:0000313" key="8">
    <source>
        <dbReference type="EMBL" id="OAG31876.1"/>
    </source>
</evidence>
<dbReference type="GO" id="GO:0031440">
    <property type="term" value="P:regulation of mRNA 3'-end processing"/>
    <property type="evidence" value="ECO:0007669"/>
    <property type="project" value="TreeGrafter"/>
</dbReference>
<evidence type="ECO:0000259" key="6">
    <source>
        <dbReference type="PROSITE" id="PS51133"/>
    </source>
</evidence>
<dbReference type="SUPFAM" id="SSF46942">
    <property type="entry name" value="Elongation factor TFIIS domain 2"/>
    <property type="match status" value="1"/>
</dbReference>
<keyword evidence="8" id="KW-0648">Protein biosynthesis</keyword>
<evidence type="ECO:0000313" key="9">
    <source>
        <dbReference type="Proteomes" id="UP000185944"/>
    </source>
</evidence>
<dbReference type="InterPro" id="IPR036575">
    <property type="entry name" value="TFIIS_cen_dom_sf"/>
</dbReference>
<dbReference type="GO" id="GO:0031564">
    <property type="term" value="P:transcription antitermination"/>
    <property type="evidence" value="ECO:0007669"/>
    <property type="project" value="TreeGrafter"/>
</dbReference>
<evidence type="ECO:0000256" key="3">
    <source>
        <dbReference type="ARBA" id="ARBA00022833"/>
    </source>
</evidence>
<dbReference type="Proteomes" id="UP000185944">
    <property type="component" value="Unassembled WGS sequence"/>
</dbReference>
<dbReference type="GO" id="GO:0006368">
    <property type="term" value="P:transcription elongation by RNA polymerase II"/>
    <property type="evidence" value="ECO:0007669"/>
    <property type="project" value="TreeGrafter"/>
</dbReference>
<name>A0A177EJK7_9MICR</name>
<dbReference type="InterPro" id="IPR003618">
    <property type="entry name" value="TFIIS_cen_dom"/>
</dbReference>
<keyword evidence="3" id="KW-0862">Zinc</keyword>
<proteinExistence type="predicted"/>
<evidence type="ECO:0000256" key="1">
    <source>
        <dbReference type="ARBA" id="ARBA00022723"/>
    </source>
</evidence>
<dbReference type="RefSeq" id="XP_067545477.1">
    <property type="nucleotide sequence ID" value="XM_067687769.1"/>
</dbReference>
<dbReference type="GO" id="GO:0005634">
    <property type="term" value="C:nucleus"/>
    <property type="evidence" value="ECO:0007669"/>
    <property type="project" value="TreeGrafter"/>
</dbReference>
<accession>A0A177EJK7</accession>
<dbReference type="GO" id="GO:0006362">
    <property type="term" value="P:transcription elongation by RNA polymerase I"/>
    <property type="evidence" value="ECO:0007669"/>
    <property type="project" value="TreeGrafter"/>
</dbReference>
<dbReference type="PIRSF" id="PIRSF006704">
    <property type="entry name" value="TF_IIS"/>
    <property type="match status" value="1"/>
</dbReference>
<keyword evidence="2 5" id="KW-0863">Zinc-finger</keyword>
<dbReference type="EMBL" id="LTDL01000014">
    <property type="protein sequence ID" value="OAG31876.1"/>
    <property type="molecule type" value="Genomic_DNA"/>
</dbReference>
<dbReference type="VEuPathDB" id="MicrosporidiaDB:NEDG_00351"/>
<dbReference type="PROSITE" id="PS00466">
    <property type="entry name" value="ZF_TFIIS_1"/>
    <property type="match status" value="1"/>
</dbReference>
<dbReference type="GO" id="GO:0008270">
    <property type="term" value="F:zinc ion binding"/>
    <property type="evidence" value="ECO:0007669"/>
    <property type="project" value="UniProtKB-KW"/>
</dbReference>
<dbReference type="InterPro" id="IPR001222">
    <property type="entry name" value="Znf_TFIIS"/>
</dbReference>
<dbReference type="SUPFAM" id="SSF57783">
    <property type="entry name" value="Zinc beta-ribbon"/>
    <property type="match status" value="1"/>
</dbReference>
<organism evidence="8 9">
    <name type="scientific">Nematocida displodere</name>
    <dbReference type="NCBI Taxonomy" id="1805483"/>
    <lineage>
        <taxon>Eukaryota</taxon>
        <taxon>Fungi</taxon>
        <taxon>Fungi incertae sedis</taxon>
        <taxon>Microsporidia</taxon>
        <taxon>Nematocida</taxon>
    </lineage>
</organism>
<feature type="domain" description="TFIIS-type" evidence="6">
    <location>
        <begin position="121"/>
        <end position="161"/>
    </location>
</feature>
<keyword evidence="9" id="KW-1185">Reference proteome</keyword>
<gene>
    <name evidence="8" type="ORF">NEDG_00351</name>
</gene>
<keyword evidence="4" id="KW-0539">Nucleus</keyword>
<dbReference type="STRING" id="1805483.A0A177EJK7"/>
<keyword evidence="8" id="KW-0251">Elongation factor</keyword>
<dbReference type="SMART" id="SM00510">
    <property type="entry name" value="TFS2M"/>
    <property type="match status" value="1"/>
</dbReference>
<dbReference type="Gene3D" id="2.20.25.10">
    <property type="match status" value="1"/>
</dbReference>
<comment type="caution">
    <text evidence="8">The sequence shown here is derived from an EMBL/GenBank/DDBJ whole genome shotgun (WGS) entry which is preliminary data.</text>
</comment>
<dbReference type="GeneID" id="93646701"/>
<dbReference type="PROSITE" id="PS51321">
    <property type="entry name" value="TFIIS_CENTRAL"/>
    <property type="match status" value="1"/>
</dbReference>
<dbReference type="Pfam" id="PF07500">
    <property type="entry name" value="TFIIS_M"/>
    <property type="match status" value="1"/>
</dbReference>
<dbReference type="AlphaFoldDB" id="A0A177EJK7"/>